<dbReference type="OrthoDB" id="264392at2759"/>
<feature type="transmembrane region" description="Helical" evidence="6">
    <location>
        <begin position="594"/>
        <end position="616"/>
    </location>
</feature>
<gene>
    <name evidence="9" type="ORF">ETH_00000465</name>
</gene>
<dbReference type="VEuPathDB" id="ToxoDB:ETH_00000465"/>
<dbReference type="InterPro" id="IPR015672">
    <property type="entry name" value="GPHR/GTG"/>
</dbReference>
<feature type="transmembrane region" description="Helical" evidence="6">
    <location>
        <begin position="461"/>
        <end position="482"/>
    </location>
</feature>
<evidence type="ECO:0000256" key="4">
    <source>
        <dbReference type="ARBA" id="ARBA00023136"/>
    </source>
</evidence>
<keyword evidence="10" id="KW-1185">Reference proteome</keyword>
<dbReference type="PANTHER" id="PTHR15948">
    <property type="entry name" value="G-PROTEIN COUPLED RECEPTOR 89-RELATED"/>
    <property type="match status" value="1"/>
</dbReference>
<dbReference type="EMBL" id="HG678272">
    <property type="protein sequence ID" value="CDJ45469.1"/>
    <property type="molecule type" value="Genomic_DNA"/>
</dbReference>
<feature type="region of interest" description="Disordered" evidence="5">
    <location>
        <begin position="303"/>
        <end position="383"/>
    </location>
</feature>
<dbReference type="GeneID" id="25249319"/>
<feature type="transmembrane region" description="Helical" evidence="6">
    <location>
        <begin position="20"/>
        <end position="41"/>
    </location>
</feature>
<reference evidence="9" key="1">
    <citation type="submission" date="2013-10" db="EMBL/GenBank/DDBJ databases">
        <title>Genomic analysis of the causative agents of coccidiosis in chickens.</title>
        <authorList>
            <person name="Reid A.J."/>
            <person name="Blake D."/>
            <person name="Billington K."/>
            <person name="Browne H."/>
            <person name="Dunn M."/>
            <person name="Hung S."/>
            <person name="Kawahara F."/>
            <person name="Miranda-Saavedra D."/>
            <person name="Mourier T."/>
            <person name="Nagra H."/>
            <person name="Otto T.D."/>
            <person name="Rawlings N."/>
            <person name="Sanchez A."/>
            <person name="Sanders M."/>
            <person name="Subramaniam C."/>
            <person name="Tay Y."/>
            <person name="Dear P."/>
            <person name="Doerig C."/>
            <person name="Gruber A."/>
            <person name="Parkinson J."/>
            <person name="Shirley M."/>
            <person name="Wan K.L."/>
            <person name="Berriman M."/>
            <person name="Tomley F."/>
            <person name="Pain A."/>
        </authorList>
    </citation>
    <scope>NUCLEOTIDE SEQUENCE [LARGE SCALE GENOMIC DNA]</scope>
    <source>
        <strain evidence="9">Houghton</strain>
    </source>
</reference>
<organism evidence="9 10">
    <name type="scientific">Eimeria tenella</name>
    <name type="common">Coccidian parasite</name>
    <dbReference type="NCBI Taxonomy" id="5802"/>
    <lineage>
        <taxon>Eukaryota</taxon>
        <taxon>Sar</taxon>
        <taxon>Alveolata</taxon>
        <taxon>Apicomplexa</taxon>
        <taxon>Conoidasida</taxon>
        <taxon>Coccidia</taxon>
        <taxon>Eucoccidiorida</taxon>
        <taxon>Eimeriorina</taxon>
        <taxon>Eimeriidae</taxon>
        <taxon>Eimeria</taxon>
    </lineage>
</organism>
<evidence type="ECO:0000256" key="5">
    <source>
        <dbReference type="SAM" id="MobiDB-lite"/>
    </source>
</evidence>
<evidence type="ECO:0000256" key="6">
    <source>
        <dbReference type="SAM" id="Phobius"/>
    </source>
</evidence>
<evidence type="ECO:0000256" key="3">
    <source>
        <dbReference type="ARBA" id="ARBA00022989"/>
    </source>
</evidence>
<keyword evidence="4 6" id="KW-0472">Membrane</keyword>
<dbReference type="GO" id="GO:0016020">
    <property type="term" value="C:membrane"/>
    <property type="evidence" value="ECO:0007669"/>
    <property type="project" value="UniProtKB-SubCell"/>
</dbReference>
<reference evidence="9" key="2">
    <citation type="submission" date="2013-10" db="EMBL/GenBank/DDBJ databases">
        <authorList>
            <person name="Aslett M."/>
        </authorList>
    </citation>
    <scope>NUCLEOTIDE SEQUENCE [LARGE SCALE GENOMIC DNA]</scope>
    <source>
        <strain evidence="9">Houghton</strain>
    </source>
</reference>
<evidence type="ECO:0000256" key="2">
    <source>
        <dbReference type="ARBA" id="ARBA00022692"/>
    </source>
</evidence>
<feature type="transmembrane region" description="Helical" evidence="6">
    <location>
        <begin position="89"/>
        <end position="115"/>
    </location>
</feature>
<proteinExistence type="predicted"/>
<dbReference type="InterPro" id="IPR022535">
    <property type="entry name" value="Golgi_pH-regulator_cons_dom"/>
</dbReference>
<dbReference type="Pfam" id="PF12537">
    <property type="entry name" value="GPHR_N"/>
    <property type="match status" value="1"/>
</dbReference>
<comment type="subcellular location">
    <subcellularLocation>
        <location evidence="1">Membrane</location>
        <topology evidence="1">Multi-pass membrane protein</topology>
    </subcellularLocation>
</comment>
<feature type="domain" description="Golgi pH regulator conserved" evidence="8">
    <location>
        <begin position="211"/>
        <end position="275"/>
    </location>
</feature>
<feature type="compositionally biased region" description="Basic residues" evidence="5">
    <location>
        <begin position="319"/>
        <end position="330"/>
    </location>
</feature>
<feature type="transmembrane region" description="Helical" evidence="6">
    <location>
        <begin position="216"/>
        <end position="237"/>
    </location>
</feature>
<protein>
    <submittedName>
        <fullName evidence="9">Uncharacterized protein</fullName>
    </submittedName>
</protein>
<evidence type="ECO:0000256" key="1">
    <source>
        <dbReference type="ARBA" id="ARBA00004141"/>
    </source>
</evidence>
<feature type="transmembrane region" description="Helical" evidence="6">
    <location>
        <begin position="175"/>
        <end position="196"/>
    </location>
</feature>
<name>U6LAB1_EIMTE</name>
<feature type="transmembrane region" description="Helical" evidence="6">
    <location>
        <begin position="62"/>
        <end position="83"/>
    </location>
</feature>
<sequence length="628" mass="69579">MTLPPLSAASPLSQTSAGVVVGIVIVLLFHASLFVGAYYFFATHLYRDYEVQRRSVQHLFCATFTACVSMLQLLLLELLHILNPHVRRIVWNLDLICVLLLLYVVLPVSIIHNALAPSADSFRIADWAAKFPQMQRLQTRAAALSRLAAVSTLASSSGNGVLSKLGKLSPRWREWVAVAVCSAVVLPFLWFCFCQSGRLLHLDSEALAELSYTERLLAYVGVCGVTVVSALAGFGSVNYPYRNVATFLYPTTQAEVACVEQRLLHTLNLVSEKKKARLHLQASLNPARARLWPTPTSGVLSPAPGCARPHQVLGPSTSRRCRSASRRHHGNFGTEVANPVDKMYSGGNSDEEQEGAAESAVSLGGSLKGAPEAERHLDGSESGMQTGLLTRQFNWLNEWIEKIRAFLSGRRLEQQCQKLQNEIEALEELSRELFVGLDDLVHSRAQALYGRTWLGRLNNMLGWGMTAVCVYRVFMSAANVLLDRVSTTDPATRTLELLLHLLHVPVDITLLTPYLSLVLLGWIIALTIRGFFEKLLTVFRYMSTAVSSNVFALVMSEVMGMYFSACLLLTRVYLPQSYRDALAQVLAPSLDFRAFHLHFDRVFVLSSFACAISIAITHRRTAEKLKSL</sequence>
<dbReference type="VEuPathDB" id="ToxoDB:ETH2_1402400"/>
<dbReference type="Pfam" id="PF12430">
    <property type="entry name" value="ABA_GPCR"/>
    <property type="match status" value="1"/>
</dbReference>
<dbReference type="AlphaFoldDB" id="U6LAB1"/>
<keyword evidence="2 6" id="KW-0812">Transmembrane</keyword>
<evidence type="ECO:0000259" key="7">
    <source>
        <dbReference type="Pfam" id="PF12430"/>
    </source>
</evidence>
<evidence type="ECO:0000259" key="8">
    <source>
        <dbReference type="Pfam" id="PF12537"/>
    </source>
</evidence>
<accession>U6LAB1</accession>
<dbReference type="OMA" id="HLYRDYE"/>
<feature type="domain" description="Abscisic acid G-protein coupled receptor-like" evidence="7">
    <location>
        <begin position="450"/>
        <end position="619"/>
    </location>
</feature>
<dbReference type="InterPro" id="IPR025969">
    <property type="entry name" value="ABA_GPCR_dom"/>
</dbReference>
<dbReference type="Proteomes" id="UP000030747">
    <property type="component" value="Unassembled WGS sequence"/>
</dbReference>
<feature type="transmembrane region" description="Helical" evidence="6">
    <location>
        <begin position="549"/>
        <end position="574"/>
    </location>
</feature>
<feature type="transmembrane region" description="Helical" evidence="6">
    <location>
        <begin position="502"/>
        <end position="528"/>
    </location>
</feature>
<dbReference type="PANTHER" id="PTHR15948:SF0">
    <property type="entry name" value="GOLGI PH REGULATOR A-RELATED"/>
    <property type="match status" value="1"/>
</dbReference>
<dbReference type="RefSeq" id="XP_013236215.1">
    <property type="nucleotide sequence ID" value="XM_013380761.1"/>
</dbReference>
<evidence type="ECO:0000313" key="10">
    <source>
        <dbReference type="Proteomes" id="UP000030747"/>
    </source>
</evidence>
<evidence type="ECO:0000313" key="9">
    <source>
        <dbReference type="EMBL" id="CDJ45469.1"/>
    </source>
</evidence>
<keyword evidence="3 6" id="KW-1133">Transmembrane helix</keyword>